<dbReference type="InterPro" id="IPR054708">
    <property type="entry name" value="MTPAP-like_central"/>
</dbReference>
<dbReference type="Gene3D" id="1.10.1410.10">
    <property type="match status" value="1"/>
</dbReference>
<proteinExistence type="inferred from homology"/>
<feature type="region of interest" description="Disordered" evidence="7">
    <location>
        <begin position="1"/>
        <end position="111"/>
    </location>
</feature>
<dbReference type="GO" id="GO:0043634">
    <property type="term" value="P:polyadenylation-dependent ncRNA catabolic process"/>
    <property type="evidence" value="ECO:0007669"/>
    <property type="project" value="TreeGrafter"/>
</dbReference>
<evidence type="ECO:0000313" key="10">
    <source>
        <dbReference type="EMBL" id="KAI9635970.1"/>
    </source>
</evidence>
<evidence type="ECO:0000256" key="6">
    <source>
        <dbReference type="ARBA" id="ARBA00022842"/>
    </source>
</evidence>
<dbReference type="GO" id="GO:0031123">
    <property type="term" value="P:RNA 3'-end processing"/>
    <property type="evidence" value="ECO:0007669"/>
    <property type="project" value="TreeGrafter"/>
</dbReference>
<dbReference type="Pfam" id="PF03828">
    <property type="entry name" value="PAP_assoc"/>
    <property type="match status" value="1"/>
</dbReference>
<keyword evidence="11" id="KW-1185">Reference proteome</keyword>
<feature type="compositionally biased region" description="Low complexity" evidence="7">
    <location>
        <begin position="702"/>
        <end position="711"/>
    </location>
</feature>
<feature type="domain" description="Poly(A) RNA polymerase mitochondrial-like central palm" evidence="9">
    <location>
        <begin position="131"/>
        <end position="265"/>
    </location>
</feature>
<dbReference type="InterPro" id="IPR045862">
    <property type="entry name" value="Trf4-like"/>
</dbReference>
<evidence type="ECO:0000313" key="11">
    <source>
        <dbReference type="Proteomes" id="UP001164286"/>
    </source>
</evidence>
<dbReference type="GO" id="GO:0071035">
    <property type="term" value="P:nuclear polyadenylation-dependent rRNA catabolic process"/>
    <property type="evidence" value="ECO:0007669"/>
    <property type="project" value="UniProtKB-ARBA"/>
</dbReference>
<protein>
    <recommendedName>
        <fullName evidence="3">polynucleotide adenylyltransferase</fullName>
        <ecNumber evidence="3">2.7.7.19</ecNumber>
    </recommendedName>
</protein>
<dbReference type="InterPro" id="IPR043519">
    <property type="entry name" value="NT_sf"/>
</dbReference>
<dbReference type="Gene3D" id="3.30.460.10">
    <property type="entry name" value="Beta Polymerase, domain 2"/>
    <property type="match status" value="1"/>
</dbReference>
<evidence type="ECO:0000256" key="2">
    <source>
        <dbReference type="ARBA" id="ARBA00008593"/>
    </source>
</evidence>
<feature type="compositionally biased region" description="Basic and acidic residues" evidence="7">
    <location>
        <begin position="578"/>
        <end position="589"/>
    </location>
</feature>
<comment type="cofactor">
    <cofactor evidence="1">
        <name>Mn(2+)</name>
        <dbReference type="ChEBI" id="CHEBI:29035"/>
    </cofactor>
</comment>
<dbReference type="PANTHER" id="PTHR23092">
    <property type="entry name" value="POLY(A) RNA POLYMERASE"/>
    <property type="match status" value="1"/>
</dbReference>
<dbReference type="GO" id="GO:0005730">
    <property type="term" value="C:nucleolus"/>
    <property type="evidence" value="ECO:0007669"/>
    <property type="project" value="TreeGrafter"/>
</dbReference>
<feature type="compositionally biased region" description="Basic and acidic residues" evidence="7">
    <location>
        <begin position="636"/>
        <end position="646"/>
    </location>
</feature>
<evidence type="ECO:0000256" key="5">
    <source>
        <dbReference type="ARBA" id="ARBA00022723"/>
    </source>
</evidence>
<dbReference type="RefSeq" id="XP_052945747.1">
    <property type="nucleotide sequence ID" value="XM_053093037.1"/>
</dbReference>
<accession>A0AA38LUM8</accession>
<keyword evidence="5" id="KW-0479">Metal-binding</keyword>
<dbReference type="Proteomes" id="UP001164286">
    <property type="component" value="Unassembled WGS sequence"/>
</dbReference>
<comment type="similarity">
    <text evidence="2">Belongs to the DNA polymerase type-B-like family.</text>
</comment>
<evidence type="ECO:0000259" key="8">
    <source>
        <dbReference type="Pfam" id="PF03828"/>
    </source>
</evidence>
<dbReference type="FunFam" id="1.10.1410.10:FF:000003">
    <property type="entry name" value="non-canonical poly(A) RNA polymerase PAPD7"/>
    <property type="match status" value="1"/>
</dbReference>
<evidence type="ECO:0000256" key="7">
    <source>
        <dbReference type="SAM" id="MobiDB-lite"/>
    </source>
</evidence>
<dbReference type="GO" id="GO:1990817">
    <property type="term" value="F:poly(A) RNA polymerase activity"/>
    <property type="evidence" value="ECO:0007669"/>
    <property type="project" value="UniProtKB-EC"/>
</dbReference>
<feature type="compositionally biased region" description="Basic and acidic residues" evidence="7">
    <location>
        <begin position="101"/>
        <end position="111"/>
    </location>
</feature>
<dbReference type="AlphaFoldDB" id="A0AA38LUM8"/>
<dbReference type="GO" id="GO:0003729">
    <property type="term" value="F:mRNA binding"/>
    <property type="evidence" value="ECO:0007669"/>
    <property type="project" value="TreeGrafter"/>
</dbReference>
<name>A0AA38LUM8_9TREE</name>
<evidence type="ECO:0000256" key="3">
    <source>
        <dbReference type="ARBA" id="ARBA00012388"/>
    </source>
</evidence>
<dbReference type="GeneID" id="77732242"/>
<evidence type="ECO:0000256" key="1">
    <source>
        <dbReference type="ARBA" id="ARBA00001936"/>
    </source>
</evidence>
<dbReference type="SUPFAM" id="SSF81301">
    <property type="entry name" value="Nucleotidyltransferase"/>
    <property type="match status" value="1"/>
</dbReference>
<keyword evidence="4" id="KW-0808">Transferase</keyword>
<feature type="compositionally biased region" description="Basic residues" evidence="7">
    <location>
        <begin position="670"/>
        <end position="688"/>
    </location>
</feature>
<feature type="compositionally biased region" description="Acidic residues" evidence="7">
    <location>
        <begin position="535"/>
        <end position="564"/>
    </location>
</feature>
<dbReference type="EMBL" id="JAKWFO010000005">
    <property type="protein sequence ID" value="KAI9635970.1"/>
    <property type="molecule type" value="Genomic_DNA"/>
</dbReference>
<dbReference type="PANTHER" id="PTHR23092:SF15">
    <property type="entry name" value="INACTIVE NON-CANONICAL POLY(A) RNA POLYMERASE PROTEIN TRF4-2-RELATED"/>
    <property type="match status" value="1"/>
</dbReference>
<feature type="compositionally biased region" description="Basic and acidic residues" evidence="7">
    <location>
        <begin position="46"/>
        <end position="55"/>
    </location>
</feature>
<sequence>MAAIDQNDFQRGDDFISFGASPPPAGGPSEAGPSRSALSSADQDSLDSRNGRSRQDAPAAQVKKKDKSKKGKGKEKASEPNGDVAGKKRQRGGDDPVGPRNLKEERRAAERHAPWTDLVDWDACQDPAEMLNAEIDAFYRHVSPTRQEYEVRLFMIEIITRAILRVWPDAEVTPFGSWQTQLYLPHGDIDLVVSTKRLNDANKARLLAELARAMRQAHITDVVAIISKARVPIIKFVTTEGKLNVDISLNQTNGISAGQIINQYLDVLPGSRQLILVVKAFLSQRSMNEVYTGGLGSYAVICLVISFLQLHPKLRRADIDPEENLGTLLVEFFELYGRNFSYDEVGISIRRGGMYFAKKSRNWYRPQQPFLLCIEDPQDRDNDISSGSFGIRQVKNTLAGAYEMLQARLFERAEQISGKQSGRYQGDWDPDEMSILTGVMGITKETQKHRRELRKLHEEGRLQRQLSIPPNASPEGYVQNYRPPTATGVKRKAGSIRLVGASRTTVTGPNGDDDQPVKKKMRNETGMGAVMLDDDVEDGELSEGSEIFEDDDDEEEEEEDEDDYLVGGGVSRAYRGAATHESDSEKEVDGALIAEDTTDASISGVVGIEGADTSTEDGEIAEVSPFAEPAPLPRRQARDESVSHDSDDYEIQPSQPRSHVDVEGGDSRYKALKKGKEKAPGRGKGKAGKAKEVEVISDSDSDGSSIIAISRPPSPPKAKPNGSSKVPKGKSAEKASLPNGPGAGGVGKKQKREFWLAKAGSKQEEGEIEDEFGGGADFVRL</sequence>
<gene>
    <name evidence="10" type="ORF">MKK02DRAFT_44669</name>
</gene>
<dbReference type="GO" id="GO:0046872">
    <property type="term" value="F:metal ion binding"/>
    <property type="evidence" value="ECO:0007669"/>
    <property type="project" value="UniProtKB-KW"/>
</dbReference>
<feature type="domain" description="PAP-associated" evidence="8">
    <location>
        <begin position="324"/>
        <end position="382"/>
    </location>
</feature>
<evidence type="ECO:0000256" key="4">
    <source>
        <dbReference type="ARBA" id="ARBA00022679"/>
    </source>
</evidence>
<dbReference type="GO" id="GO:0010629">
    <property type="term" value="P:negative regulation of gene expression"/>
    <property type="evidence" value="ECO:0007669"/>
    <property type="project" value="UniProtKB-ARBA"/>
</dbReference>
<feature type="compositionally biased region" description="Low complexity" evidence="7">
    <location>
        <begin position="27"/>
        <end position="43"/>
    </location>
</feature>
<feature type="compositionally biased region" description="Basic and acidic residues" evidence="7">
    <location>
        <begin position="658"/>
        <end position="669"/>
    </location>
</feature>
<feature type="region of interest" description="Disordered" evidence="7">
    <location>
        <begin position="467"/>
        <end position="490"/>
    </location>
</feature>
<dbReference type="FunFam" id="3.30.460.10:FF:000006">
    <property type="entry name" value="non-canonical poly(A) RNA polymerase PAPD5"/>
    <property type="match status" value="1"/>
</dbReference>
<feature type="region of interest" description="Disordered" evidence="7">
    <location>
        <begin position="535"/>
        <end position="781"/>
    </location>
</feature>
<reference evidence="10" key="1">
    <citation type="journal article" date="2022" name="G3 (Bethesda)">
        <title>High quality genome of the basidiomycete yeast Dioszegia hungarica PDD-24b-2 isolated from cloud water.</title>
        <authorList>
            <person name="Jarrige D."/>
            <person name="Haridas S."/>
            <person name="Bleykasten-Grosshans C."/>
            <person name="Joly M."/>
            <person name="Nadalig T."/>
            <person name="Sancelme M."/>
            <person name="Vuilleumier S."/>
            <person name="Grigoriev I.V."/>
            <person name="Amato P."/>
            <person name="Bringel F."/>
        </authorList>
    </citation>
    <scope>NUCLEOTIDE SEQUENCE</scope>
    <source>
        <strain evidence="10">PDD-24b-2</strain>
    </source>
</reference>
<feature type="compositionally biased region" description="Basic residues" evidence="7">
    <location>
        <begin position="62"/>
        <end position="73"/>
    </location>
</feature>
<dbReference type="Pfam" id="PF22600">
    <property type="entry name" value="MTPAP-like_central"/>
    <property type="match status" value="1"/>
</dbReference>
<comment type="caution">
    <text evidence="10">The sequence shown here is derived from an EMBL/GenBank/DDBJ whole genome shotgun (WGS) entry which is preliminary data.</text>
</comment>
<dbReference type="SUPFAM" id="SSF81631">
    <property type="entry name" value="PAP/OAS1 substrate-binding domain"/>
    <property type="match status" value="1"/>
</dbReference>
<dbReference type="GO" id="GO:0031499">
    <property type="term" value="C:TRAMP complex"/>
    <property type="evidence" value="ECO:0007669"/>
    <property type="project" value="UniProtKB-ARBA"/>
</dbReference>
<dbReference type="EC" id="2.7.7.19" evidence="3"/>
<dbReference type="CDD" id="cd05402">
    <property type="entry name" value="NT_PAP_TUTase"/>
    <property type="match status" value="1"/>
</dbReference>
<evidence type="ECO:0000259" key="9">
    <source>
        <dbReference type="Pfam" id="PF22600"/>
    </source>
</evidence>
<keyword evidence="6" id="KW-0460">Magnesium</keyword>
<dbReference type="InterPro" id="IPR002058">
    <property type="entry name" value="PAP_assoc"/>
</dbReference>
<organism evidence="10 11">
    <name type="scientific">Dioszegia hungarica</name>
    <dbReference type="NCBI Taxonomy" id="4972"/>
    <lineage>
        <taxon>Eukaryota</taxon>
        <taxon>Fungi</taxon>
        <taxon>Dikarya</taxon>
        <taxon>Basidiomycota</taxon>
        <taxon>Agaricomycotina</taxon>
        <taxon>Tremellomycetes</taxon>
        <taxon>Tremellales</taxon>
        <taxon>Bulleribasidiaceae</taxon>
        <taxon>Dioszegia</taxon>
    </lineage>
</organism>